<proteinExistence type="predicted"/>
<evidence type="ECO:0000313" key="4">
    <source>
        <dbReference type="EMBL" id="EJK54808.1"/>
    </source>
</evidence>
<gene>
    <name evidence="4" type="ORF">THAOC_25531</name>
</gene>
<organism evidence="4 5">
    <name type="scientific">Thalassiosira oceanica</name>
    <name type="common">Marine diatom</name>
    <dbReference type="NCBI Taxonomy" id="159749"/>
    <lineage>
        <taxon>Eukaryota</taxon>
        <taxon>Sar</taxon>
        <taxon>Stramenopiles</taxon>
        <taxon>Ochrophyta</taxon>
        <taxon>Bacillariophyta</taxon>
        <taxon>Coscinodiscophyceae</taxon>
        <taxon>Thalassiosirophycidae</taxon>
        <taxon>Thalassiosirales</taxon>
        <taxon>Thalassiosiraceae</taxon>
        <taxon>Thalassiosira</taxon>
    </lineage>
</organism>
<keyword evidence="1" id="KW-0880">Kelch repeat</keyword>
<dbReference type="Pfam" id="PF24681">
    <property type="entry name" value="Kelch_KLHDC2_KLHL20_DRC7"/>
    <property type="match status" value="1"/>
</dbReference>
<dbReference type="SMART" id="SM00612">
    <property type="entry name" value="Kelch"/>
    <property type="match status" value="3"/>
</dbReference>
<dbReference type="OrthoDB" id="45365at2759"/>
<keyword evidence="5" id="KW-1185">Reference proteome</keyword>
<protein>
    <submittedName>
        <fullName evidence="4">Uncharacterized protein</fullName>
    </submittedName>
</protein>
<reference evidence="4 5" key="1">
    <citation type="journal article" date="2012" name="Genome Biol.">
        <title>Genome and low-iron response of an oceanic diatom adapted to chronic iron limitation.</title>
        <authorList>
            <person name="Lommer M."/>
            <person name="Specht M."/>
            <person name="Roy A.S."/>
            <person name="Kraemer L."/>
            <person name="Andreson R."/>
            <person name="Gutowska M.A."/>
            <person name="Wolf J."/>
            <person name="Bergner S.V."/>
            <person name="Schilhabel M.B."/>
            <person name="Klostermeier U.C."/>
            <person name="Beiko R.G."/>
            <person name="Rosenstiel P."/>
            <person name="Hippler M."/>
            <person name="Laroche J."/>
        </authorList>
    </citation>
    <scope>NUCLEOTIDE SEQUENCE [LARGE SCALE GENOMIC DNA]</scope>
    <source>
        <strain evidence="4 5">CCMP1005</strain>
    </source>
</reference>
<evidence type="ECO:0000256" key="3">
    <source>
        <dbReference type="SAM" id="SignalP"/>
    </source>
</evidence>
<dbReference type="Proteomes" id="UP000266841">
    <property type="component" value="Unassembled WGS sequence"/>
</dbReference>
<evidence type="ECO:0000313" key="5">
    <source>
        <dbReference type="Proteomes" id="UP000266841"/>
    </source>
</evidence>
<keyword evidence="3" id="KW-0732">Signal</keyword>
<dbReference type="OMA" id="WVEKAMI"/>
<evidence type="ECO:0000256" key="1">
    <source>
        <dbReference type="ARBA" id="ARBA00022441"/>
    </source>
</evidence>
<feature type="chain" id="PRO_5003837149" evidence="3">
    <location>
        <begin position="19"/>
        <end position="432"/>
    </location>
</feature>
<feature type="signal peptide" evidence="3">
    <location>
        <begin position="1"/>
        <end position="18"/>
    </location>
</feature>
<dbReference type="EMBL" id="AGNL01035246">
    <property type="protein sequence ID" value="EJK54808.1"/>
    <property type="molecule type" value="Genomic_DNA"/>
</dbReference>
<accession>K0RM61</accession>
<evidence type="ECO:0000256" key="2">
    <source>
        <dbReference type="ARBA" id="ARBA00022737"/>
    </source>
</evidence>
<name>K0RM61_THAOC</name>
<dbReference type="InterPro" id="IPR015915">
    <property type="entry name" value="Kelch-typ_b-propeller"/>
</dbReference>
<dbReference type="PANTHER" id="PTHR45632">
    <property type="entry name" value="LD33804P"/>
    <property type="match status" value="1"/>
</dbReference>
<keyword evidence="2" id="KW-0677">Repeat</keyword>
<dbReference type="AlphaFoldDB" id="K0RM61"/>
<dbReference type="eggNOG" id="KOG1072">
    <property type="taxonomic scope" value="Eukaryota"/>
</dbReference>
<dbReference type="PANTHER" id="PTHR45632:SF3">
    <property type="entry name" value="KELCH-LIKE PROTEIN 32"/>
    <property type="match status" value="1"/>
</dbReference>
<comment type="caution">
    <text evidence="4">The sequence shown here is derived from an EMBL/GenBank/DDBJ whole genome shotgun (WGS) entry which is preliminary data.</text>
</comment>
<dbReference type="InterPro" id="IPR006652">
    <property type="entry name" value="Kelch_1"/>
</dbReference>
<dbReference type="SUPFAM" id="SSF117281">
    <property type="entry name" value="Kelch motif"/>
    <property type="match status" value="1"/>
</dbReference>
<sequence length="432" mass="46029">MARYTLAASLLLPLLARASRSLDELTDSWQALPVSIPTPLSDMSVAVLPGDGGKRVVLTGGCDSPDGNQFMEYDGEEFFACTSISSKAYAFAPKVPNTTFQAWTGEFEELPDMPRERCRHASVVVDGNLCLFGGRDAVDEMVSEVDCYDPSAGEWTTPATLPAEYTTSDLTAFARGTDVYLVAGYDKNYTAQVQVTVVDMSDMSSVKFGPGESLLEERGDIDAAVLPDGSVYVSGGFTHENSYAKPHNTVERYDPDTGTWSPVDSLNDERGDKQLVSLNGKVYAIGGEAKVDITGVAPEEVPDLGAISTVLDSVEVLDPEVDVHGGLAEWRSLGGMPTALFRFGAAEWEGEVTGEEGGEGESADDGGYIFVFGGQVAYDADCECFRTTDQVMVFDVKKAEFIREAKPTELSAGVSVPVATALASCLLVALAA</sequence>
<dbReference type="Gene3D" id="2.120.10.80">
    <property type="entry name" value="Kelch-type beta propeller"/>
    <property type="match status" value="2"/>
</dbReference>